<gene>
    <name evidence="2" type="ORF">I553_1860</name>
</gene>
<organism evidence="2">
    <name type="scientific">Mycobacterium xenopi 4042</name>
    <dbReference type="NCBI Taxonomy" id="1299334"/>
    <lineage>
        <taxon>Bacteria</taxon>
        <taxon>Bacillati</taxon>
        <taxon>Actinomycetota</taxon>
        <taxon>Actinomycetes</taxon>
        <taxon>Mycobacteriales</taxon>
        <taxon>Mycobacteriaceae</taxon>
        <taxon>Mycobacterium</taxon>
    </lineage>
</organism>
<sequence length="112" mass="12659">MLKTFWGWHDKQLPDGTVIWTAPSGQSYVTAPGSALLFPSLCVPTADLEPPPSTRTDRCSDRGVIVPKRRRTRAQNRANYIARQRKHNRQARQLREKARSGLAPPDDEPPPF</sequence>
<dbReference type="AlphaFoldDB" id="X8DJ68"/>
<protein>
    <recommendedName>
        <fullName evidence="3">13e12 repeat-containing protein</fullName>
    </recommendedName>
</protein>
<evidence type="ECO:0008006" key="3">
    <source>
        <dbReference type="Google" id="ProtNLM"/>
    </source>
</evidence>
<dbReference type="PATRIC" id="fig|1299334.3.peg.1348"/>
<dbReference type="EMBL" id="JAOB01000013">
    <property type="protein sequence ID" value="EUA68672.1"/>
    <property type="molecule type" value="Genomic_DNA"/>
</dbReference>
<feature type="region of interest" description="Disordered" evidence="1">
    <location>
        <begin position="69"/>
        <end position="112"/>
    </location>
</feature>
<evidence type="ECO:0000313" key="2">
    <source>
        <dbReference type="EMBL" id="EUA68672.1"/>
    </source>
</evidence>
<accession>X8DJ68</accession>
<reference evidence="2" key="1">
    <citation type="submission" date="2014-01" db="EMBL/GenBank/DDBJ databases">
        <authorList>
            <person name="Brown-Elliot B."/>
            <person name="Wallace R."/>
            <person name="Lenaerts A."/>
            <person name="Ordway D."/>
            <person name="DeGroote M.A."/>
            <person name="Parker T."/>
            <person name="Sizemore C."/>
            <person name="Tallon L.J."/>
            <person name="Sadzewicz L.K."/>
            <person name="Sengamalay N."/>
            <person name="Fraser C.M."/>
            <person name="Hine E."/>
            <person name="Shefchek K.A."/>
            <person name="Das S.P."/>
            <person name="Tettelin H."/>
        </authorList>
    </citation>
    <scope>NUCLEOTIDE SEQUENCE [LARGE SCALE GENOMIC DNA]</scope>
    <source>
        <strain evidence="2">4042</strain>
    </source>
</reference>
<comment type="caution">
    <text evidence="2">The sequence shown here is derived from an EMBL/GenBank/DDBJ whole genome shotgun (WGS) entry which is preliminary data.</text>
</comment>
<name>X8DJ68_MYCXE</name>
<evidence type="ECO:0000256" key="1">
    <source>
        <dbReference type="SAM" id="MobiDB-lite"/>
    </source>
</evidence>
<proteinExistence type="predicted"/>
<feature type="compositionally biased region" description="Basic residues" evidence="1">
    <location>
        <begin position="83"/>
        <end position="92"/>
    </location>
</feature>